<evidence type="ECO:0000313" key="2">
    <source>
        <dbReference type="EMBL" id="KRM17446.1"/>
    </source>
</evidence>
<reference evidence="2 3" key="1">
    <citation type="journal article" date="2015" name="Genome Announc.">
        <title>Expanding the biotechnology potential of lactobacilli through comparative genomics of 213 strains and associated genera.</title>
        <authorList>
            <person name="Sun Z."/>
            <person name="Harris H.M."/>
            <person name="McCann A."/>
            <person name="Guo C."/>
            <person name="Argimon S."/>
            <person name="Zhang W."/>
            <person name="Yang X."/>
            <person name="Jeffery I.B."/>
            <person name="Cooney J.C."/>
            <person name="Kagawa T.F."/>
            <person name="Liu W."/>
            <person name="Song Y."/>
            <person name="Salvetti E."/>
            <person name="Wrobel A."/>
            <person name="Rasinkangas P."/>
            <person name="Parkhill J."/>
            <person name="Rea M.C."/>
            <person name="O'Sullivan O."/>
            <person name="Ritari J."/>
            <person name="Douillard F.P."/>
            <person name="Paul Ross R."/>
            <person name="Yang R."/>
            <person name="Briner A.E."/>
            <person name="Felis G.E."/>
            <person name="de Vos W.M."/>
            <person name="Barrangou R."/>
            <person name="Klaenhammer T.R."/>
            <person name="Caufield P.W."/>
            <person name="Cui Y."/>
            <person name="Zhang H."/>
            <person name="O'Toole P.W."/>
        </authorList>
    </citation>
    <scope>NUCLEOTIDE SEQUENCE [LARGE SCALE GENOMIC DNA]</scope>
    <source>
        <strain evidence="2 3">DSM 16982</strain>
    </source>
</reference>
<feature type="transmembrane region" description="Helical" evidence="1">
    <location>
        <begin position="199"/>
        <end position="216"/>
    </location>
</feature>
<feature type="transmembrane region" description="Helical" evidence="1">
    <location>
        <begin position="408"/>
        <end position="430"/>
    </location>
</feature>
<feature type="transmembrane region" description="Helical" evidence="1">
    <location>
        <begin position="442"/>
        <end position="461"/>
    </location>
</feature>
<evidence type="ECO:0000256" key="1">
    <source>
        <dbReference type="SAM" id="Phobius"/>
    </source>
</evidence>
<keyword evidence="1" id="KW-0812">Transmembrane</keyword>
<evidence type="ECO:0000313" key="3">
    <source>
        <dbReference type="Proteomes" id="UP000051302"/>
    </source>
</evidence>
<keyword evidence="1" id="KW-0472">Membrane</keyword>
<dbReference type="PATRIC" id="fig|1423774.3.peg.2743"/>
<name>A0A0R1WQP9_9LACO</name>
<keyword evidence="1" id="KW-1133">Transmembrane helix</keyword>
<feature type="transmembrane region" description="Helical" evidence="1">
    <location>
        <begin position="126"/>
        <end position="147"/>
    </location>
</feature>
<feature type="transmembrane region" description="Helical" evidence="1">
    <location>
        <begin position="223"/>
        <end position="243"/>
    </location>
</feature>
<keyword evidence="3" id="KW-1185">Reference proteome</keyword>
<dbReference type="STRING" id="1423774.FD31_GL002636"/>
<dbReference type="AlphaFoldDB" id="A0A0R1WQP9"/>
<proteinExistence type="predicted"/>
<feature type="transmembrane region" description="Helical" evidence="1">
    <location>
        <begin position="153"/>
        <end position="170"/>
    </location>
</feature>
<protein>
    <recommendedName>
        <fullName evidence="4">Integral membrane protein</fullName>
    </recommendedName>
</protein>
<feature type="transmembrane region" description="Helical" evidence="1">
    <location>
        <begin position="379"/>
        <end position="401"/>
    </location>
</feature>
<dbReference type="RefSeq" id="WP_147007333.1">
    <property type="nucleotide sequence ID" value="NZ_AZFV01000009.1"/>
</dbReference>
<dbReference type="EMBL" id="AZFV01000009">
    <property type="protein sequence ID" value="KRM17446.1"/>
    <property type="molecule type" value="Genomic_DNA"/>
</dbReference>
<evidence type="ECO:0008006" key="4">
    <source>
        <dbReference type="Google" id="ProtNLM"/>
    </source>
</evidence>
<feature type="transmembrane region" description="Helical" evidence="1">
    <location>
        <begin position="95"/>
        <end position="114"/>
    </location>
</feature>
<gene>
    <name evidence="2" type="ORF">FD31_GL002636</name>
</gene>
<organism evidence="2 3">
    <name type="scientific">Companilactobacillus nantensis DSM 16982</name>
    <dbReference type="NCBI Taxonomy" id="1423774"/>
    <lineage>
        <taxon>Bacteria</taxon>
        <taxon>Bacillati</taxon>
        <taxon>Bacillota</taxon>
        <taxon>Bacilli</taxon>
        <taxon>Lactobacillales</taxon>
        <taxon>Lactobacillaceae</taxon>
        <taxon>Companilactobacillus</taxon>
    </lineage>
</organism>
<accession>A0A0R1WQP9</accession>
<dbReference type="Proteomes" id="UP000051302">
    <property type="component" value="Unassembled WGS sequence"/>
</dbReference>
<sequence>MLATILVGIICGIILFIPPINGLADSGDFYNTLLSNGLYRFSTHYNQYNDFVIKKFGILQYYNENHFYTVSSQMIFVRLAVFLNKLFYSKTVFDIRFMGLVNSSFYLGGIYLLTKSLVTPIRKIKNYIIALLVVLIFGDAAYILFFNSFYSEAQMLIFTVYLFAAIMSLARNIYQRHWPMIGVFFLNAILLVTTKPASASLTISLILISIGLLFLPDFKARRMAIIFGSLLIFMAGTGIYLSASPETRDANNFESFAHGVLLDNSDPTTQVEKGGINGQFALSRGDNYYIGSYTAIKPSGKYVRKNLLRKNGIGWVTRYYLGNPKQLFQLLNVAASNITSIQPANIGNYPRGSGHKALSRYKYFMIYSSMVRFFYPGKYAFDCLMALSATMCYAVGGYLDIKGHRYHGILRFFLVLGLMVAVVYIPIYTIVTAGASDLAQRLFMVGTSLNLTFLLFITDILNHTLWHTDGKVGDDD</sequence>
<comment type="caution">
    <text evidence="2">The sequence shown here is derived from an EMBL/GenBank/DDBJ whole genome shotgun (WGS) entry which is preliminary data.</text>
</comment>